<keyword evidence="2" id="KW-1185">Reference proteome</keyword>
<dbReference type="RefSeq" id="WP_345825957.1">
    <property type="nucleotide sequence ID" value="NZ_JBDIML010000005.1"/>
</dbReference>
<evidence type="ECO:0000313" key="2">
    <source>
        <dbReference type="Proteomes" id="UP001444625"/>
    </source>
</evidence>
<evidence type="ECO:0000313" key="1">
    <source>
        <dbReference type="EMBL" id="MEN2768473.1"/>
    </source>
</evidence>
<comment type="caution">
    <text evidence="1">The sequence shown here is derived from an EMBL/GenBank/DDBJ whole genome shotgun (WGS) entry which is preliminary data.</text>
</comment>
<reference evidence="1 2" key="1">
    <citation type="submission" date="2024-05" db="EMBL/GenBank/DDBJ databases">
        <authorList>
            <person name="Haq I."/>
            <person name="Ullah Z."/>
            <person name="Ahmad R."/>
            <person name="Li M."/>
            <person name="Tong Y."/>
        </authorList>
    </citation>
    <scope>NUCLEOTIDE SEQUENCE [LARGE SCALE GENOMIC DNA]</scope>
    <source>
        <strain evidence="1 2">16A2E</strain>
    </source>
</reference>
<protein>
    <submittedName>
        <fullName evidence="1">Uncharacterized protein</fullName>
    </submittedName>
</protein>
<name>A0ABU9XJJ4_9BACI</name>
<accession>A0ABU9XJJ4</accession>
<sequence length="40" mass="4812">MVMWYTDVYSRMLYKLKKQLDQFLFYTANAQTIDKEGALS</sequence>
<dbReference type="EMBL" id="JBDIML010000005">
    <property type="protein sequence ID" value="MEN2768473.1"/>
    <property type="molecule type" value="Genomic_DNA"/>
</dbReference>
<gene>
    <name evidence="1" type="ORF">ABC228_14920</name>
</gene>
<organism evidence="1 2">
    <name type="scientific">Ornithinibacillus xuwenensis</name>
    <dbReference type="NCBI Taxonomy" id="3144668"/>
    <lineage>
        <taxon>Bacteria</taxon>
        <taxon>Bacillati</taxon>
        <taxon>Bacillota</taxon>
        <taxon>Bacilli</taxon>
        <taxon>Bacillales</taxon>
        <taxon>Bacillaceae</taxon>
        <taxon>Ornithinibacillus</taxon>
    </lineage>
</organism>
<dbReference type="Proteomes" id="UP001444625">
    <property type="component" value="Unassembled WGS sequence"/>
</dbReference>
<proteinExistence type="predicted"/>